<dbReference type="PANTHER" id="PTHR43441:SF2">
    <property type="entry name" value="FAMILY ACETYLTRANSFERASE, PUTATIVE (AFU_ORTHOLOGUE AFUA_7G00850)-RELATED"/>
    <property type="match status" value="1"/>
</dbReference>
<dbReference type="GO" id="GO:0008999">
    <property type="term" value="F:protein-N-terminal-alanine acetyltransferase activity"/>
    <property type="evidence" value="ECO:0007669"/>
    <property type="project" value="TreeGrafter"/>
</dbReference>
<proteinExistence type="predicted"/>
<organism evidence="2 3">
    <name type="scientific">Hydrogenophaga taeniospiralis CCUG 15921</name>
    <dbReference type="NCBI Taxonomy" id="1281780"/>
    <lineage>
        <taxon>Bacteria</taxon>
        <taxon>Pseudomonadati</taxon>
        <taxon>Pseudomonadota</taxon>
        <taxon>Betaproteobacteria</taxon>
        <taxon>Burkholderiales</taxon>
        <taxon>Comamonadaceae</taxon>
        <taxon>Hydrogenophaga</taxon>
    </lineage>
</organism>
<feature type="domain" description="N-acetyltransferase" evidence="1">
    <location>
        <begin position="3"/>
        <end position="38"/>
    </location>
</feature>
<evidence type="ECO:0000313" key="2">
    <source>
        <dbReference type="EMBL" id="MDG5977662.1"/>
    </source>
</evidence>
<dbReference type="GO" id="GO:1990189">
    <property type="term" value="F:protein N-terminal-serine acetyltransferase activity"/>
    <property type="evidence" value="ECO:0007669"/>
    <property type="project" value="TreeGrafter"/>
</dbReference>
<evidence type="ECO:0000259" key="1">
    <source>
        <dbReference type="Pfam" id="PF13302"/>
    </source>
</evidence>
<name>A0A9X4NUI0_9BURK</name>
<dbReference type="Proteomes" id="UP001152876">
    <property type="component" value="Unassembled WGS sequence"/>
</dbReference>
<dbReference type="AlphaFoldDB" id="A0A9X4NUI0"/>
<evidence type="ECO:0000313" key="3">
    <source>
        <dbReference type="Proteomes" id="UP001152876"/>
    </source>
</evidence>
<dbReference type="InterPro" id="IPR000182">
    <property type="entry name" value="GNAT_dom"/>
</dbReference>
<keyword evidence="3" id="KW-1185">Reference proteome</keyword>
<dbReference type="InterPro" id="IPR051908">
    <property type="entry name" value="Ribosomal_N-acetyltransferase"/>
</dbReference>
<comment type="caution">
    <text evidence="2">The sequence shown here is derived from an EMBL/GenBank/DDBJ whole genome shotgun (WGS) entry which is preliminary data.</text>
</comment>
<dbReference type="GO" id="GO:0005737">
    <property type="term" value="C:cytoplasm"/>
    <property type="evidence" value="ECO:0007669"/>
    <property type="project" value="TreeGrafter"/>
</dbReference>
<dbReference type="PANTHER" id="PTHR43441">
    <property type="entry name" value="RIBOSOMAL-PROTEIN-SERINE ACETYLTRANSFERASE"/>
    <property type="match status" value="1"/>
</dbReference>
<dbReference type="Gene3D" id="3.40.630.30">
    <property type="match status" value="1"/>
</dbReference>
<sequence length="67" mass="7270">MTELVRYAFEDLGASRIEAFTDEENAASRAVCQSVGMQLEGVMRSERITPTGVLRNTCIYAAVRGGA</sequence>
<dbReference type="EMBL" id="AOGK01000024">
    <property type="protein sequence ID" value="MDG5977662.1"/>
    <property type="molecule type" value="Genomic_DNA"/>
</dbReference>
<gene>
    <name evidence="2" type="ORF">H010_20561</name>
</gene>
<accession>A0A9X4NUI0</accession>
<protein>
    <submittedName>
        <fullName evidence="2">N-acetyltransferase GCN5</fullName>
    </submittedName>
</protein>
<dbReference type="InterPro" id="IPR016181">
    <property type="entry name" value="Acyl_CoA_acyltransferase"/>
</dbReference>
<reference evidence="2" key="1">
    <citation type="submission" date="2013-01" db="EMBL/GenBank/DDBJ databases">
        <title>Genome draft of Hydrogenophaga taeniospiralis 2K1.</title>
        <authorList>
            <person name="Gomila M."/>
            <person name="Lalucat J."/>
        </authorList>
    </citation>
    <scope>NUCLEOTIDE SEQUENCE</scope>
    <source>
        <strain evidence="2">CCUG 15921</strain>
    </source>
</reference>
<dbReference type="SUPFAM" id="SSF55729">
    <property type="entry name" value="Acyl-CoA N-acyltransferases (Nat)"/>
    <property type="match status" value="1"/>
</dbReference>
<dbReference type="Pfam" id="PF13302">
    <property type="entry name" value="Acetyltransf_3"/>
    <property type="match status" value="1"/>
</dbReference>